<name>A0A2R6S560_9APHY</name>
<evidence type="ECO:0000313" key="2">
    <source>
        <dbReference type="EMBL" id="PSS37430.1"/>
    </source>
</evidence>
<evidence type="ECO:0000313" key="3">
    <source>
        <dbReference type="Proteomes" id="UP000186601"/>
    </source>
</evidence>
<dbReference type="Proteomes" id="UP000186601">
    <property type="component" value="Unassembled WGS sequence"/>
</dbReference>
<keyword evidence="1" id="KW-0812">Transmembrane</keyword>
<dbReference type="AlphaFoldDB" id="A0A2R6S560"/>
<comment type="caution">
    <text evidence="2">The sequence shown here is derived from an EMBL/GenBank/DDBJ whole genome shotgun (WGS) entry which is preliminary data.</text>
</comment>
<proteinExistence type="predicted"/>
<evidence type="ECO:0000256" key="1">
    <source>
        <dbReference type="SAM" id="Phobius"/>
    </source>
</evidence>
<reference evidence="2 3" key="1">
    <citation type="submission" date="2018-02" db="EMBL/GenBank/DDBJ databases">
        <title>Genome sequence of the basidiomycete white-rot fungus Phlebia centrifuga.</title>
        <authorList>
            <person name="Granchi Z."/>
            <person name="Peng M."/>
            <person name="de Vries R.P."/>
            <person name="Hilden K."/>
            <person name="Makela M.R."/>
            <person name="Grigoriev I."/>
            <person name="Riley R."/>
        </authorList>
    </citation>
    <scope>NUCLEOTIDE SEQUENCE [LARGE SCALE GENOMIC DNA]</scope>
    <source>
        <strain evidence="2 3">FBCC195</strain>
    </source>
</reference>
<sequence length="90" mass="10113">MIGFLVAVGFDYAAVRFIRVSDSYIVHLQIGAVDSSIGNIVAFIRHARNKSDEASKAEHMEMKSRFKSLLNLGYTLSFDIVFGALMYPFF</sequence>
<organism evidence="2 3">
    <name type="scientific">Hermanssonia centrifuga</name>
    <dbReference type="NCBI Taxonomy" id="98765"/>
    <lineage>
        <taxon>Eukaryota</taxon>
        <taxon>Fungi</taxon>
        <taxon>Dikarya</taxon>
        <taxon>Basidiomycota</taxon>
        <taxon>Agaricomycotina</taxon>
        <taxon>Agaricomycetes</taxon>
        <taxon>Polyporales</taxon>
        <taxon>Meruliaceae</taxon>
        <taxon>Hermanssonia</taxon>
    </lineage>
</organism>
<keyword evidence="1" id="KW-1133">Transmembrane helix</keyword>
<protein>
    <submittedName>
        <fullName evidence="2">Uncharacterized protein</fullName>
    </submittedName>
</protein>
<gene>
    <name evidence="2" type="ORF">PHLCEN_2v734</name>
</gene>
<accession>A0A2R6S560</accession>
<dbReference type="EMBL" id="MLYV02000043">
    <property type="protein sequence ID" value="PSS37430.1"/>
    <property type="molecule type" value="Genomic_DNA"/>
</dbReference>
<keyword evidence="3" id="KW-1185">Reference proteome</keyword>
<feature type="transmembrane region" description="Helical" evidence="1">
    <location>
        <begin position="69"/>
        <end position="89"/>
    </location>
</feature>
<keyword evidence="1" id="KW-0472">Membrane</keyword>